<organism evidence="2 3">
    <name type="scientific">Lusitaniella coriacea LEGE 07157</name>
    <dbReference type="NCBI Taxonomy" id="945747"/>
    <lineage>
        <taxon>Bacteria</taxon>
        <taxon>Bacillati</taxon>
        <taxon>Cyanobacteriota</taxon>
        <taxon>Cyanophyceae</taxon>
        <taxon>Spirulinales</taxon>
        <taxon>Lusitaniellaceae</taxon>
        <taxon>Lusitaniella</taxon>
    </lineage>
</organism>
<evidence type="ECO:0000313" key="2">
    <source>
        <dbReference type="EMBL" id="MBE9118773.1"/>
    </source>
</evidence>
<feature type="transmembrane region" description="Helical" evidence="1">
    <location>
        <begin position="13"/>
        <end position="41"/>
    </location>
</feature>
<accession>A0A8J7E1U4</accession>
<protein>
    <submittedName>
        <fullName evidence="2">Uncharacterized protein</fullName>
    </submittedName>
</protein>
<dbReference type="AlphaFoldDB" id="A0A8J7E1U4"/>
<comment type="caution">
    <text evidence="2">The sequence shown here is derived from an EMBL/GenBank/DDBJ whole genome shotgun (WGS) entry which is preliminary data.</text>
</comment>
<keyword evidence="3" id="KW-1185">Reference proteome</keyword>
<keyword evidence="1" id="KW-0472">Membrane</keyword>
<dbReference type="EMBL" id="JADEWZ010000060">
    <property type="protein sequence ID" value="MBE9118773.1"/>
    <property type="molecule type" value="Genomic_DNA"/>
</dbReference>
<sequence length="50" mass="5387">MDNLESFQTLLEVMVLILTLFGQSPWLGIAAAVGVLVWLLVDDELGNGQG</sequence>
<evidence type="ECO:0000256" key="1">
    <source>
        <dbReference type="SAM" id="Phobius"/>
    </source>
</evidence>
<keyword evidence="1" id="KW-0812">Transmembrane</keyword>
<evidence type="ECO:0000313" key="3">
    <source>
        <dbReference type="Proteomes" id="UP000654482"/>
    </source>
</evidence>
<reference evidence="2" key="1">
    <citation type="submission" date="2020-10" db="EMBL/GenBank/DDBJ databases">
        <authorList>
            <person name="Castelo-Branco R."/>
            <person name="Eusebio N."/>
            <person name="Adriana R."/>
            <person name="Vieira A."/>
            <person name="Brugerolle De Fraissinette N."/>
            <person name="Rezende De Castro R."/>
            <person name="Schneider M.P."/>
            <person name="Vasconcelos V."/>
            <person name="Leao P.N."/>
        </authorList>
    </citation>
    <scope>NUCLEOTIDE SEQUENCE</scope>
    <source>
        <strain evidence="2">LEGE 07157</strain>
    </source>
</reference>
<keyword evidence="1" id="KW-1133">Transmembrane helix</keyword>
<dbReference type="Proteomes" id="UP000654482">
    <property type="component" value="Unassembled WGS sequence"/>
</dbReference>
<proteinExistence type="predicted"/>
<name>A0A8J7E1U4_9CYAN</name>
<gene>
    <name evidence="2" type="ORF">IQ249_23065</name>
</gene>
<dbReference type="RefSeq" id="WP_194031870.1">
    <property type="nucleotide sequence ID" value="NZ_JADEWZ010000060.1"/>
</dbReference>